<feature type="transmembrane region" description="Helical" evidence="8">
    <location>
        <begin position="60"/>
        <end position="78"/>
    </location>
</feature>
<evidence type="ECO:0000256" key="6">
    <source>
        <dbReference type="ARBA" id="ARBA00023136"/>
    </source>
</evidence>
<feature type="compositionally biased region" description="Polar residues" evidence="7">
    <location>
        <begin position="13"/>
        <end position="25"/>
    </location>
</feature>
<evidence type="ECO:0000256" key="8">
    <source>
        <dbReference type="SAM" id="Phobius"/>
    </source>
</evidence>
<feature type="transmembrane region" description="Helical" evidence="8">
    <location>
        <begin position="166"/>
        <end position="185"/>
    </location>
</feature>
<feature type="region of interest" description="Disordered" evidence="7">
    <location>
        <begin position="1"/>
        <end position="26"/>
    </location>
</feature>
<keyword evidence="6 8" id="KW-0472">Membrane</keyword>
<feature type="transmembrane region" description="Helical" evidence="8">
    <location>
        <begin position="197"/>
        <end position="217"/>
    </location>
</feature>
<protein>
    <recommendedName>
        <fullName evidence="11">DoxX family protein</fullName>
    </recommendedName>
</protein>
<feature type="transmembrane region" description="Helical" evidence="8">
    <location>
        <begin position="122"/>
        <end position="146"/>
    </location>
</feature>
<dbReference type="RefSeq" id="WP_110342128.1">
    <property type="nucleotide sequence ID" value="NZ_JBHVKT010000004.1"/>
</dbReference>
<dbReference type="OrthoDB" id="346004at2"/>
<dbReference type="GO" id="GO:0005886">
    <property type="term" value="C:plasma membrane"/>
    <property type="evidence" value="ECO:0007669"/>
    <property type="project" value="UniProtKB-SubCell"/>
</dbReference>
<gene>
    <name evidence="9" type="ORF">BA062_28355</name>
</gene>
<evidence type="ECO:0008006" key="11">
    <source>
        <dbReference type="Google" id="ProtNLM"/>
    </source>
</evidence>
<evidence type="ECO:0000256" key="3">
    <source>
        <dbReference type="ARBA" id="ARBA00022475"/>
    </source>
</evidence>
<comment type="similarity">
    <text evidence="2">Belongs to the DoxX family.</text>
</comment>
<dbReference type="AlphaFoldDB" id="A0A318M249"/>
<evidence type="ECO:0000313" key="10">
    <source>
        <dbReference type="Proteomes" id="UP000247892"/>
    </source>
</evidence>
<dbReference type="Pfam" id="PF07681">
    <property type="entry name" value="DoxX"/>
    <property type="match status" value="1"/>
</dbReference>
<evidence type="ECO:0000313" key="9">
    <source>
        <dbReference type="EMBL" id="PXY24157.1"/>
    </source>
</evidence>
<comment type="caution">
    <text evidence="9">The sequence shown here is derived from an EMBL/GenBank/DDBJ whole genome shotgun (WGS) entry which is preliminary data.</text>
</comment>
<comment type="subcellular location">
    <subcellularLocation>
        <location evidence="1">Cell membrane</location>
        <topology evidence="1">Multi-pass membrane protein</topology>
    </subcellularLocation>
</comment>
<dbReference type="Proteomes" id="UP000247892">
    <property type="component" value="Unassembled WGS sequence"/>
</dbReference>
<dbReference type="InterPro" id="IPR032808">
    <property type="entry name" value="DoxX"/>
</dbReference>
<reference evidence="9 10" key="1">
    <citation type="submission" date="2016-07" db="EMBL/GenBank/DDBJ databases">
        <title>Draft genome sequence of Prauserella sp. YIM 121212, isolated from alkaline soil.</title>
        <authorList>
            <person name="Ruckert C."/>
            <person name="Albersmeier A."/>
            <person name="Jiang C.-L."/>
            <person name="Jiang Y."/>
            <person name="Kalinowski J."/>
            <person name="Schneider O."/>
            <person name="Winkler A."/>
            <person name="Zotchev S.B."/>
        </authorList>
    </citation>
    <scope>NUCLEOTIDE SEQUENCE [LARGE SCALE GENOMIC DNA]</scope>
    <source>
        <strain evidence="9 10">YIM 121212</strain>
    </source>
</reference>
<keyword evidence="4 8" id="KW-0812">Transmembrane</keyword>
<sequence>MSTHDDELDPPTTRISADQYDNSGFSADGGYGQTTTLAPELDDTDDVSEDRNRWHGGLDFGLLIVRLLLGGTMIAHGLQKFGLFDGPGLGGFADALSNFGYTSQTTLLSWITAIAEVGGGALLVLGLFTPLGAAAILGVTANIIYAKYDAGGRFFTNDGSGFEYELLLAGTAFALLFTGSGRAAIDVHTPWRRKPLPYALLGLLLAAAASVVVILLFR</sequence>
<keyword evidence="3" id="KW-1003">Cell membrane</keyword>
<accession>A0A318M249</accession>
<organism evidence="9 10">
    <name type="scientific">Prauserella flavalba</name>
    <dbReference type="NCBI Taxonomy" id="1477506"/>
    <lineage>
        <taxon>Bacteria</taxon>
        <taxon>Bacillati</taxon>
        <taxon>Actinomycetota</taxon>
        <taxon>Actinomycetes</taxon>
        <taxon>Pseudonocardiales</taxon>
        <taxon>Pseudonocardiaceae</taxon>
        <taxon>Prauserella</taxon>
    </lineage>
</organism>
<dbReference type="PANTHER" id="PTHR33452:SF1">
    <property type="entry name" value="INNER MEMBRANE PROTEIN YPHA-RELATED"/>
    <property type="match status" value="1"/>
</dbReference>
<proteinExistence type="inferred from homology"/>
<evidence type="ECO:0000256" key="7">
    <source>
        <dbReference type="SAM" id="MobiDB-lite"/>
    </source>
</evidence>
<evidence type="ECO:0000256" key="2">
    <source>
        <dbReference type="ARBA" id="ARBA00006679"/>
    </source>
</evidence>
<dbReference type="PANTHER" id="PTHR33452">
    <property type="entry name" value="OXIDOREDUCTASE CATD-RELATED"/>
    <property type="match status" value="1"/>
</dbReference>
<evidence type="ECO:0000256" key="5">
    <source>
        <dbReference type="ARBA" id="ARBA00022989"/>
    </source>
</evidence>
<dbReference type="InterPro" id="IPR051907">
    <property type="entry name" value="DoxX-like_oxidoreductase"/>
</dbReference>
<dbReference type="EMBL" id="MASU01000013">
    <property type="protein sequence ID" value="PXY24157.1"/>
    <property type="molecule type" value="Genomic_DNA"/>
</dbReference>
<keyword evidence="10" id="KW-1185">Reference proteome</keyword>
<name>A0A318M249_9PSEU</name>
<evidence type="ECO:0000256" key="1">
    <source>
        <dbReference type="ARBA" id="ARBA00004651"/>
    </source>
</evidence>
<evidence type="ECO:0000256" key="4">
    <source>
        <dbReference type="ARBA" id="ARBA00022692"/>
    </source>
</evidence>
<keyword evidence="5 8" id="KW-1133">Transmembrane helix</keyword>